<evidence type="ECO:0000313" key="3">
    <source>
        <dbReference type="EMBL" id="TWV77351.1"/>
    </source>
</evidence>
<reference evidence="3 5" key="3">
    <citation type="submission" date="2019-08" db="EMBL/GenBank/DDBJ databases">
        <title>Genome sequencing of Bacteroides fragilis Sample_iSURF_9.</title>
        <authorList>
            <person name="Chandler J.E."/>
            <person name="Ruoff K.L."/>
            <person name="Price C.E."/>
            <person name="Valls R.A."/>
            <person name="O'Toole G.A."/>
        </authorList>
    </citation>
    <scope>NUCLEOTIDE SEQUENCE [LARGE SCALE GENOMIC DNA]</scope>
    <source>
        <strain evidence="3 5">CFPLTA004_1B</strain>
    </source>
</reference>
<reference evidence="2 6" key="2">
    <citation type="submission" date="2019-07" db="EMBL/GenBank/DDBJ databases">
        <title>Genome Sequencing of Bacteroides fragilis.</title>
        <authorList>
            <person name="Pinto K.M."/>
            <person name="Ruoff K.L."/>
            <person name="Price C.E."/>
            <person name="Valls R.A."/>
            <person name="O'Toole G.A."/>
        </authorList>
    </citation>
    <scope>NUCLEOTIDE SEQUENCE [LARGE SCALE GENOMIC DNA]</scope>
    <source>
        <strain evidence="2 6">AD135F_3B</strain>
    </source>
</reference>
<protein>
    <submittedName>
        <fullName evidence="3">Uncharacterized protein</fullName>
    </submittedName>
</protein>
<organism evidence="3 5">
    <name type="scientific">Bacteroides fragilis</name>
    <dbReference type="NCBI Taxonomy" id="817"/>
    <lineage>
        <taxon>Bacteria</taxon>
        <taxon>Pseudomonadati</taxon>
        <taxon>Bacteroidota</taxon>
        <taxon>Bacteroidia</taxon>
        <taxon>Bacteroidales</taxon>
        <taxon>Bacteroidaceae</taxon>
        <taxon>Bacteroides</taxon>
    </lineage>
</organism>
<dbReference type="EMBL" id="VOHV01000005">
    <property type="protein sequence ID" value="TWV41148.1"/>
    <property type="molecule type" value="Genomic_DNA"/>
</dbReference>
<evidence type="ECO:0000313" key="1">
    <source>
        <dbReference type="EMBL" id="TWV41148.1"/>
    </source>
</evidence>
<dbReference type="AlphaFoldDB" id="A0A395WKY0"/>
<dbReference type="EMBL" id="VOHY01000003">
    <property type="protein sequence ID" value="TWV77351.1"/>
    <property type="molecule type" value="Genomic_DNA"/>
</dbReference>
<reference evidence="1 4" key="1">
    <citation type="submission" date="2019-07" db="EMBL/GenBank/DDBJ databases">
        <title>Genome sequencing of Bacteroides fragilis.</title>
        <authorList>
            <person name="Galasyn E.V."/>
            <person name="Ruoff K.L."/>
            <person name="Price C.E."/>
            <person name="Valls R.A."/>
            <person name="O'Toole G.A."/>
        </authorList>
    </citation>
    <scope>NUCLEOTIDE SEQUENCE [LARGE SCALE GENOMIC DNA]</scope>
    <source>
        <strain evidence="1 4">AD135F_1B</strain>
    </source>
</reference>
<accession>A0A395WKY0</accession>
<dbReference type="Proteomes" id="UP000315444">
    <property type="component" value="Unassembled WGS sequence"/>
</dbReference>
<dbReference type="Proteomes" id="UP000319026">
    <property type="component" value="Unassembled WGS sequence"/>
</dbReference>
<dbReference type="Proteomes" id="UP000318041">
    <property type="component" value="Unassembled WGS sequence"/>
</dbReference>
<evidence type="ECO:0000313" key="2">
    <source>
        <dbReference type="EMBL" id="TWV48239.1"/>
    </source>
</evidence>
<gene>
    <name evidence="2" type="ORF">FSA03_12475</name>
    <name evidence="1" type="ORF">FSA06_13550</name>
    <name evidence="3" type="ORF">FSA08_04825</name>
</gene>
<name>A0A395WKY0_BACFG</name>
<dbReference type="EMBL" id="VOHT01000005">
    <property type="protein sequence ID" value="TWV48239.1"/>
    <property type="molecule type" value="Genomic_DNA"/>
</dbReference>
<evidence type="ECO:0000313" key="4">
    <source>
        <dbReference type="Proteomes" id="UP000315444"/>
    </source>
</evidence>
<comment type="caution">
    <text evidence="3">The sequence shown here is derived from an EMBL/GenBank/DDBJ whole genome shotgun (WGS) entry which is preliminary data.</text>
</comment>
<evidence type="ECO:0000313" key="5">
    <source>
        <dbReference type="Proteomes" id="UP000318041"/>
    </source>
</evidence>
<evidence type="ECO:0000313" key="6">
    <source>
        <dbReference type="Proteomes" id="UP000319026"/>
    </source>
</evidence>
<sequence length="54" mass="6382">MKPFIFKVMLLYSYTNEKIRFITNRIFSLILCIQSFRYASFISSPFSSRSTVTS</sequence>
<proteinExistence type="predicted"/>